<evidence type="ECO:0000256" key="1">
    <source>
        <dbReference type="ARBA" id="ARBA00004972"/>
    </source>
</evidence>
<dbReference type="FunFam" id="1.10.630.10:FF:000076">
    <property type="entry name" value="Cytochrome P450 monooxygenase"/>
    <property type="match status" value="1"/>
</dbReference>
<dbReference type="InterPro" id="IPR002401">
    <property type="entry name" value="Cyt_P450_E_grp-I"/>
</dbReference>
<protein>
    <recommendedName>
        <fullName evidence="4">Cytochrome P450 monooxygenase ABA1</fullName>
    </recommendedName>
    <alternativeName>
        <fullName evidence="5">Abscisic acid biosynthesis protein 1</fullName>
    </alternativeName>
    <alternativeName>
        <fullName evidence="3">Cytochrome P450 monooxygenase aba1</fullName>
    </alternativeName>
</protein>
<feature type="transmembrane region" description="Helical" evidence="7">
    <location>
        <begin position="216"/>
        <end position="240"/>
    </location>
</feature>
<keyword evidence="2" id="KW-0843">Virulence</keyword>
<proteinExistence type="predicted"/>
<dbReference type="Pfam" id="PF00067">
    <property type="entry name" value="p450"/>
    <property type="match status" value="1"/>
</dbReference>
<dbReference type="InterPro" id="IPR036396">
    <property type="entry name" value="Cyt_P450_sf"/>
</dbReference>
<reference evidence="8" key="1">
    <citation type="submission" date="2020-01" db="EMBL/GenBank/DDBJ databases">
        <authorList>
            <consortium name="DOE Joint Genome Institute"/>
            <person name="Haridas S."/>
            <person name="Albert R."/>
            <person name="Binder M."/>
            <person name="Bloem J."/>
            <person name="Labutti K."/>
            <person name="Salamov A."/>
            <person name="Andreopoulos B."/>
            <person name="Baker S.E."/>
            <person name="Barry K."/>
            <person name="Bills G."/>
            <person name="Bluhm B.H."/>
            <person name="Cannon C."/>
            <person name="Castanera R."/>
            <person name="Culley D.E."/>
            <person name="Daum C."/>
            <person name="Ezra D."/>
            <person name="Gonzalez J.B."/>
            <person name="Henrissat B."/>
            <person name="Kuo A."/>
            <person name="Liang C."/>
            <person name="Lipzen A."/>
            <person name="Lutzoni F."/>
            <person name="Magnuson J."/>
            <person name="Mondo S."/>
            <person name="Nolan M."/>
            <person name="Ohm R."/>
            <person name="Pangilinan J."/>
            <person name="Park H.-J."/>
            <person name="Ramirez L."/>
            <person name="Alfaro M."/>
            <person name="Sun H."/>
            <person name="Tritt A."/>
            <person name="Yoshinaga Y."/>
            <person name="Zwiers L.-H."/>
            <person name="Turgeon B.G."/>
            <person name="Goodwin S.B."/>
            <person name="Spatafora J.W."/>
            <person name="Crous P.W."/>
            <person name="Grigoriev I.V."/>
        </authorList>
    </citation>
    <scope>NUCLEOTIDE SEQUENCE</scope>
    <source>
        <strain evidence="8">IPT5</strain>
    </source>
</reference>
<organism evidence="8 9">
    <name type="scientific">Plenodomus tracheiphilus IPT5</name>
    <dbReference type="NCBI Taxonomy" id="1408161"/>
    <lineage>
        <taxon>Eukaryota</taxon>
        <taxon>Fungi</taxon>
        <taxon>Dikarya</taxon>
        <taxon>Ascomycota</taxon>
        <taxon>Pezizomycotina</taxon>
        <taxon>Dothideomycetes</taxon>
        <taxon>Pleosporomycetidae</taxon>
        <taxon>Pleosporales</taxon>
        <taxon>Pleosporineae</taxon>
        <taxon>Leptosphaeriaceae</taxon>
        <taxon>Plenodomus</taxon>
    </lineage>
</organism>
<keyword evidence="6" id="KW-0479">Metal-binding</keyword>
<evidence type="ECO:0000256" key="7">
    <source>
        <dbReference type="SAM" id="Phobius"/>
    </source>
</evidence>
<gene>
    <name evidence="8" type="ORF">T440DRAFT_396997</name>
</gene>
<dbReference type="InterPro" id="IPR050121">
    <property type="entry name" value="Cytochrome_P450_monoxygenase"/>
</dbReference>
<dbReference type="PRINTS" id="PR00463">
    <property type="entry name" value="EP450I"/>
</dbReference>
<evidence type="ECO:0000256" key="5">
    <source>
        <dbReference type="ARBA" id="ARBA00079990"/>
    </source>
</evidence>
<keyword evidence="6" id="KW-0349">Heme</keyword>
<evidence type="ECO:0000256" key="6">
    <source>
        <dbReference type="PIRSR" id="PIRSR602401-1"/>
    </source>
</evidence>
<evidence type="ECO:0000313" key="9">
    <source>
        <dbReference type="Proteomes" id="UP000799423"/>
    </source>
</evidence>
<feature type="binding site" description="axial binding residue" evidence="6">
    <location>
        <position position="456"/>
    </location>
    <ligand>
        <name>heme</name>
        <dbReference type="ChEBI" id="CHEBI:30413"/>
    </ligand>
    <ligandPart>
        <name>Fe</name>
        <dbReference type="ChEBI" id="CHEBI:18248"/>
    </ligandPart>
</feature>
<evidence type="ECO:0000256" key="4">
    <source>
        <dbReference type="ARBA" id="ARBA00068222"/>
    </source>
</evidence>
<dbReference type="CDD" id="cd11060">
    <property type="entry name" value="CYP57A1-like"/>
    <property type="match status" value="1"/>
</dbReference>
<dbReference type="GO" id="GO:0020037">
    <property type="term" value="F:heme binding"/>
    <property type="evidence" value="ECO:0007669"/>
    <property type="project" value="InterPro"/>
</dbReference>
<keyword evidence="7" id="KW-1133">Transmembrane helix</keyword>
<dbReference type="Gene3D" id="1.10.630.10">
    <property type="entry name" value="Cytochrome P450"/>
    <property type="match status" value="1"/>
</dbReference>
<dbReference type="PRINTS" id="PR00385">
    <property type="entry name" value="P450"/>
</dbReference>
<dbReference type="PANTHER" id="PTHR24305">
    <property type="entry name" value="CYTOCHROME P450"/>
    <property type="match status" value="1"/>
</dbReference>
<accession>A0A6A7B767</accession>
<keyword evidence="6" id="KW-0408">Iron</keyword>
<dbReference type="GO" id="GO:0004497">
    <property type="term" value="F:monooxygenase activity"/>
    <property type="evidence" value="ECO:0007669"/>
    <property type="project" value="InterPro"/>
</dbReference>
<dbReference type="OrthoDB" id="3934656at2759"/>
<keyword evidence="7" id="KW-0472">Membrane</keyword>
<evidence type="ECO:0000256" key="2">
    <source>
        <dbReference type="ARBA" id="ARBA00023026"/>
    </source>
</evidence>
<dbReference type="AlphaFoldDB" id="A0A6A7B767"/>
<dbReference type="InterPro" id="IPR001128">
    <property type="entry name" value="Cyt_P450"/>
</dbReference>
<evidence type="ECO:0000256" key="3">
    <source>
        <dbReference type="ARBA" id="ARBA00067672"/>
    </source>
</evidence>
<dbReference type="EMBL" id="MU006306">
    <property type="protein sequence ID" value="KAF2850607.1"/>
    <property type="molecule type" value="Genomic_DNA"/>
</dbReference>
<keyword evidence="7" id="KW-0812">Transmembrane</keyword>
<comment type="pathway">
    <text evidence="1">Hormone biosynthesis.</text>
</comment>
<dbReference type="GO" id="GO:0016705">
    <property type="term" value="F:oxidoreductase activity, acting on paired donors, with incorporation or reduction of molecular oxygen"/>
    <property type="evidence" value="ECO:0007669"/>
    <property type="project" value="InterPro"/>
</dbReference>
<dbReference type="SUPFAM" id="SSF48264">
    <property type="entry name" value="Cytochrome P450"/>
    <property type="match status" value="1"/>
</dbReference>
<evidence type="ECO:0000313" key="8">
    <source>
        <dbReference type="EMBL" id="KAF2850607.1"/>
    </source>
</evidence>
<comment type="cofactor">
    <cofactor evidence="6">
        <name>heme</name>
        <dbReference type="ChEBI" id="CHEBI:30413"/>
    </cofactor>
</comment>
<dbReference type="Proteomes" id="UP000799423">
    <property type="component" value="Unassembled WGS sequence"/>
</dbReference>
<name>A0A6A7B767_9PLEO</name>
<dbReference type="GO" id="GO:0005506">
    <property type="term" value="F:iron ion binding"/>
    <property type="evidence" value="ECO:0007669"/>
    <property type="project" value="InterPro"/>
</dbReference>
<dbReference type="PANTHER" id="PTHR24305:SF168">
    <property type="entry name" value="P450, PUTATIVE (EUROFUNG)-RELATED"/>
    <property type="match status" value="1"/>
</dbReference>
<feature type="transmembrane region" description="Helical" evidence="7">
    <location>
        <begin position="20"/>
        <end position="39"/>
    </location>
</feature>
<sequence>MSSVNATVASTFDHTATTYVYLYTLLLLCAIAYVTHSIFQYRRLSHIPGPYWASFTKLWMVRESLLGRQPNTFKDVNDRYGALARVGPNELITNDPEIMRRMMAVRSDYTRGHWYNAVKFDPARDNLFSMRDEVAHKELRAKMAAGYSGKENPSTESSINTQIAALITLISTKYLSTATHYAPLDFGEKASFLTLDVISDLAFGKAFGYLPTDTDVYSYLRITATYIPIMMVIANIPVLAQILQSKLMRRLLPSESDKLGFGAFIGVAKRVVAARFSPDAQPQNDMLGSFMRHGLTQDEASGEALLQVVAGSDTSAGTLRAVMLNILTNPRIYAKLRAEIDKGIEQGRISSPISDVEARKLPYLQAVIREGLRIMPPASGAFFKQVPEGGDVIDGKFVPAGTQIGSSPLGIHRSKRIFGVDADLFRPERWIGCGEERFGEMAATVDLVFHYGKYQCLGKAVALMEFNKVFVELLRRFDFAVVCPERPAKISNAGIWIMEDFWLRVEEREM</sequence>
<keyword evidence="9" id="KW-1185">Reference proteome</keyword>